<accession>A0AAF1KHY2</accession>
<keyword evidence="1" id="KW-0614">Plasmid</keyword>
<sequence length="52" mass="5883">MLAIEPLSANRCDDVLKLLDVIDKPIEFFLGDLFAYRTMEKVSFSCLPSSET</sequence>
<reference evidence="1 2" key="1">
    <citation type="journal article" date="2018" name="Sci. Rep.">
        <title>Rhizobium tumorigenes sp. nov., a novel plant tumorigenic bacterium isolated from cane gall tumors on thornless blackberry.</title>
        <authorList>
            <person name="Kuzmanovi N."/>
            <person name="Smalla K."/>
            <person name="Gronow S."/>
            <person name="PuBawska J."/>
        </authorList>
    </citation>
    <scope>NUCLEOTIDE SEQUENCE [LARGE SCALE GENOMIC DNA]</scope>
    <source>
        <strain evidence="1 2">1078</strain>
    </source>
</reference>
<dbReference type="AlphaFoldDB" id="A0AAF1KHY2"/>
<protein>
    <submittedName>
        <fullName evidence="1">Uncharacterized protein</fullName>
    </submittedName>
</protein>
<organism evidence="1 2">
    <name type="scientific">Rhizobium tumorigenes</name>
    <dbReference type="NCBI Taxonomy" id="2041385"/>
    <lineage>
        <taxon>Bacteria</taxon>
        <taxon>Pseudomonadati</taxon>
        <taxon>Pseudomonadota</taxon>
        <taxon>Alphaproteobacteria</taxon>
        <taxon>Hyphomicrobiales</taxon>
        <taxon>Rhizobiaceae</taxon>
        <taxon>Rhizobium/Agrobacterium group</taxon>
        <taxon>Rhizobium</taxon>
    </lineage>
</organism>
<dbReference type="EMBL" id="CP117257">
    <property type="protein sequence ID" value="WFR98327.1"/>
    <property type="molecule type" value="Genomic_DNA"/>
</dbReference>
<evidence type="ECO:0000313" key="1">
    <source>
        <dbReference type="EMBL" id="WFR98327.1"/>
    </source>
</evidence>
<proteinExistence type="predicted"/>
<name>A0AAF1KHY2_9HYPH</name>
<evidence type="ECO:0000313" key="2">
    <source>
        <dbReference type="Proteomes" id="UP000249499"/>
    </source>
</evidence>
<gene>
    <name evidence="1" type="ORF">PR017_21630</name>
</gene>
<geneLocation type="plasmid" evidence="1 2">
    <name>pTi1078</name>
</geneLocation>
<dbReference type="KEGG" id="rtu:PR017_21630"/>
<dbReference type="RefSeq" id="WP_154677466.1">
    <property type="nucleotide sequence ID" value="NZ_CP117257.1"/>
</dbReference>
<keyword evidence="2" id="KW-1185">Reference proteome</keyword>
<dbReference type="Proteomes" id="UP000249499">
    <property type="component" value="Plasmid pTi1078"/>
</dbReference>
<reference evidence="2" key="2">
    <citation type="journal article" date="2023" name="MicrobiologyOpen">
        <title>Genomics of the tumorigenes clade of the family Rhizobiaceae and description of Rhizobium rhododendri sp. nov.</title>
        <authorList>
            <person name="Kuzmanovic N."/>
            <person name="diCenzo G.C."/>
            <person name="Bunk B."/>
            <person name="Sproeer C."/>
            <person name="Fruehling A."/>
            <person name="Neumann-Schaal M."/>
            <person name="Overmann J."/>
            <person name="Smalla K."/>
        </authorList>
    </citation>
    <scope>NUCLEOTIDE SEQUENCE [LARGE SCALE GENOMIC DNA]</scope>
    <source>
        <strain evidence="2">1078</strain>
        <plasmid evidence="2">pTi1078</plasmid>
    </source>
</reference>